<name>A0A392W259_9FABA</name>
<organism evidence="1 2">
    <name type="scientific">Trifolium medium</name>
    <dbReference type="NCBI Taxonomy" id="97028"/>
    <lineage>
        <taxon>Eukaryota</taxon>
        <taxon>Viridiplantae</taxon>
        <taxon>Streptophyta</taxon>
        <taxon>Embryophyta</taxon>
        <taxon>Tracheophyta</taxon>
        <taxon>Spermatophyta</taxon>
        <taxon>Magnoliopsida</taxon>
        <taxon>eudicotyledons</taxon>
        <taxon>Gunneridae</taxon>
        <taxon>Pentapetalae</taxon>
        <taxon>rosids</taxon>
        <taxon>fabids</taxon>
        <taxon>Fabales</taxon>
        <taxon>Fabaceae</taxon>
        <taxon>Papilionoideae</taxon>
        <taxon>50 kb inversion clade</taxon>
        <taxon>NPAAA clade</taxon>
        <taxon>Hologalegina</taxon>
        <taxon>IRL clade</taxon>
        <taxon>Trifolieae</taxon>
        <taxon>Trifolium</taxon>
    </lineage>
</organism>
<proteinExistence type="predicted"/>
<evidence type="ECO:0000313" key="2">
    <source>
        <dbReference type="Proteomes" id="UP000265520"/>
    </source>
</evidence>
<evidence type="ECO:0000313" key="1">
    <source>
        <dbReference type="EMBL" id="MCI94718.1"/>
    </source>
</evidence>
<reference evidence="1 2" key="1">
    <citation type="journal article" date="2018" name="Front. Plant Sci.">
        <title>Red Clover (Trifolium pratense) and Zigzag Clover (T. medium) - A Picture of Genomic Similarities and Differences.</title>
        <authorList>
            <person name="Dluhosova J."/>
            <person name="Istvanek J."/>
            <person name="Nedelnik J."/>
            <person name="Repkova J."/>
        </authorList>
    </citation>
    <scope>NUCLEOTIDE SEQUENCE [LARGE SCALE GENOMIC DNA]</scope>
    <source>
        <strain evidence="2">cv. 10/8</strain>
        <tissue evidence="1">Leaf</tissue>
    </source>
</reference>
<sequence>MVEGERVCPRFSRQLSVLLMFKACDRGASWAMGLSEVAGSVLWG</sequence>
<dbReference type="AlphaFoldDB" id="A0A392W259"/>
<feature type="non-terminal residue" evidence="1">
    <location>
        <position position="44"/>
    </location>
</feature>
<dbReference type="Proteomes" id="UP000265520">
    <property type="component" value="Unassembled WGS sequence"/>
</dbReference>
<dbReference type="EMBL" id="LXQA011364481">
    <property type="protein sequence ID" value="MCI94718.1"/>
    <property type="molecule type" value="Genomic_DNA"/>
</dbReference>
<keyword evidence="2" id="KW-1185">Reference proteome</keyword>
<accession>A0A392W259</accession>
<comment type="caution">
    <text evidence="1">The sequence shown here is derived from an EMBL/GenBank/DDBJ whole genome shotgun (WGS) entry which is preliminary data.</text>
</comment>
<protein>
    <submittedName>
        <fullName evidence="1">Uncharacterized protein</fullName>
    </submittedName>
</protein>